<accession>A0AA48RF28</accession>
<dbReference type="AlphaFoldDB" id="A0AA48RF28"/>
<dbReference type="EMBL" id="OY288114">
    <property type="protein sequence ID" value="CAJ0879495.1"/>
    <property type="molecule type" value="Genomic_DNA"/>
</dbReference>
<dbReference type="InterPro" id="IPR021074">
    <property type="entry name" value="Formate_DH_dsu"/>
</dbReference>
<protein>
    <recommendedName>
        <fullName evidence="2">Formate dehydrogenase subunit delta</fullName>
    </recommendedName>
</protein>
<sequence length="77" mass="8278">MSHNSVEKLVKMANQIGDFFGAQKIGAAAGMAEHLRKFWAPHMRETISEHVKHGGDGLAPIAIEAIKLLDAEKKGAA</sequence>
<name>A0AA48RF28_9ZZZZ</name>
<gene>
    <name evidence="1" type="ORF">AMST5_03066</name>
</gene>
<reference evidence="1" key="1">
    <citation type="submission" date="2023-07" db="EMBL/GenBank/DDBJ databases">
        <authorList>
            <person name="Pelsma A.J. K."/>
        </authorList>
    </citation>
    <scope>NUCLEOTIDE SEQUENCE</scope>
</reference>
<proteinExistence type="predicted"/>
<organism evidence="1">
    <name type="scientific">freshwater sediment metagenome</name>
    <dbReference type="NCBI Taxonomy" id="556182"/>
    <lineage>
        <taxon>unclassified sequences</taxon>
        <taxon>metagenomes</taxon>
        <taxon>ecological metagenomes</taxon>
    </lineage>
</organism>
<dbReference type="Pfam" id="PF11390">
    <property type="entry name" value="FdsD"/>
    <property type="match status" value="1"/>
</dbReference>
<evidence type="ECO:0008006" key="2">
    <source>
        <dbReference type="Google" id="ProtNLM"/>
    </source>
</evidence>
<evidence type="ECO:0000313" key="1">
    <source>
        <dbReference type="EMBL" id="CAJ0879495.1"/>
    </source>
</evidence>